<comment type="caution">
    <text evidence="4">The sequence shown here is derived from an EMBL/GenBank/DDBJ whole genome shotgun (WGS) entry which is preliminary data.</text>
</comment>
<evidence type="ECO:0000313" key="4">
    <source>
        <dbReference type="EMBL" id="MFC1400693.1"/>
    </source>
</evidence>
<dbReference type="InterPro" id="IPR001031">
    <property type="entry name" value="Thioesterase"/>
</dbReference>
<dbReference type="PANTHER" id="PTHR11487:SF0">
    <property type="entry name" value="S-ACYL FATTY ACID SYNTHASE THIOESTERASE, MEDIUM CHAIN"/>
    <property type="match status" value="1"/>
</dbReference>
<proteinExistence type="inferred from homology"/>
<sequence length="262" mass="28187">MASKPTNLWITGRYAVGEPEVRLICTPQAGAGAGAFSNWRRHLPEGVELAPVELPGRGTREKEPLPADVEELADALFEGLRAELTMPYLLFGHSLGGLLAYEVARRIEARGLPAPLAVLISGARAPQVPSLRTMSDVDDDRLLGWIADNGGLPRELLSYPSFVAEILRAIRTDLRYAEQYLLPDPPALSSPLHVFGGLDDEITPPEQLPRWERVAGGEFSVTMLPGGHAFPHTDPAALLGFVRELLRVPALGLGARVGTGVG</sequence>
<dbReference type="EMBL" id="JBHEZZ010000002">
    <property type="protein sequence ID" value="MFC1400693.1"/>
    <property type="molecule type" value="Genomic_DNA"/>
</dbReference>
<accession>A0ABV6UGW3</accession>
<feature type="domain" description="Thioesterase TesA-like" evidence="3">
    <location>
        <begin position="24"/>
        <end position="174"/>
    </location>
</feature>
<evidence type="ECO:0000259" key="3">
    <source>
        <dbReference type="SMART" id="SM00824"/>
    </source>
</evidence>
<dbReference type="RefSeq" id="WP_037595103.1">
    <property type="nucleotide sequence ID" value="NZ_JBHEZZ010000002.1"/>
</dbReference>
<gene>
    <name evidence="4" type="ORF">ACEZDJ_05270</name>
</gene>
<evidence type="ECO:0000256" key="1">
    <source>
        <dbReference type="ARBA" id="ARBA00007169"/>
    </source>
</evidence>
<evidence type="ECO:0000256" key="2">
    <source>
        <dbReference type="ARBA" id="ARBA00022801"/>
    </source>
</evidence>
<reference evidence="4 5" key="1">
    <citation type="submission" date="2024-09" db="EMBL/GenBank/DDBJ databases">
        <authorList>
            <person name="Lee S.D."/>
        </authorList>
    </citation>
    <scope>NUCLEOTIDE SEQUENCE [LARGE SCALE GENOMIC DNA]</scope>
    <source>
        <strain evidence="4 5">N1-5</strain>
    </source>
</reference>
<name>A0ABV6UGW3_9ACTN</name>
<dbReference type="PANTHER" id="PTHR11487">
    <property type="entry name" value="THIOESTERASE"/>
    <property type="match status" value="1"/>
</dbReference>
<dbReference type="SUPFAM" id="SSF53474">
    <property type="entry name" value="alpha/beta-Hydrolases"/>
    <property type="match status" value="1"/>
</dbReference>
<protein>
    <submittedName>
        <fullName evidence="4">Thioesterase II family protein</fullName>
    </submittedName>
</protein>
<dbReference type="InterPro" id="IPR012223">
    <property type="entry name" value="TEII"/>
</dbReference>
<dbReference type="InterPro" id="IPR020802">
    <property type="entry name" value="TesA-like"/>
</dbReference>
<dbReference type="Pfam" id="PF00975">
    <property type="entry name" value="Thioesterase"/>
    <property type="match status" value="1"/>
</dbReference>
<organism evidence="4 5">
    <name type="scientific">Streptacidiphilus cavernicola</name>
    <dbReference type="NCBI Taxonomy" id="3342716"/>
    <lineage>
        <taxon>Bacteria</taxon>
        <taxon>Bacillati</taxon>
        <taxon>Actinomycetota</taxon>
        <taxon>Actinomycetes</taxon>
        <taxon>Kitasatosporales</taxon>
        <taxon>Streptomycetaceae</taxon>
        <taxon>Streptacidiphilus</taxon>
    </lineage>
</organism>
<dbReference type="Proteomes" id="UP001592528">
    <property type="component" value="Unassembled WGS sequence"/>
</dbReference>
<evidence type="ECO:0000313" key="5">
    <source>
        <dbReference type="Proteomes" id="UP001592528"/>
    </source>
</evidence>
<keyword evidence="2" id="KW-0378">Hydrolase</keyword>
<comment type="similarity">
    <text evidence="1">Belongs to the thioesterase family.</text>
</comment>
<keyword evidence="5" id="KW-1185">Reference proteome</keyword>
<dbReference type="Gene3D" id="3.40.50.1820">
    <property type="entry name" value="alpha/beta hydrolase"/>
    <property type="match status" value="1"/>
</dbReference>
<dbReference type="InterPro" id="IPR029058">
    <property type="entry name" value="AB_hydrolase_fold"/>
</dbReference>
<dbReference type="SMART" id="SM00824">
    <property type="entry name" value="PKS_TE"/>
    <property type="match status" value="1"/>
</dbReference>